<dbReference type="HOGENOM" id="CLU_150783_1_0_1"/>
<organism evidence="2 3">
    <name type="scientific">Meyerozyma guilliermondii (strain ATCC 6260 / CBS 566 / DSM 6381 / JCM 1539 / NBRC 10279 / NRRL Y-324)</name>
    <name type="common">Yeast</name>
    <name type="synonym">Candida guilliermondii</name>
    <dbReference type="NCBI Taxonomy" id="294746"/>
    <lineage>
        <taxon>Eukaryota</taxon>
        <taxon>Fungi</taxon>
        <taxon>Dikarya</taxon>
        <taxon>Ascomycota</taxon>
        <taxon>Saccharomycotina</taxon>
        <taxon>Pichiomycetes</taxon>
        <taxon>Debaryomycetaceae</taxon>
        <taxon>Meyerozyma</taxon>
    </lineage>
</organism>
<dbReference type="AlphaFoldDB" id="A5DP74"/>
<feature type="transmembrane region" description="Helical" evidence="1">
    <location>
        <begin position="73"/>
        <end position="91"/>
    </location>
</feature>
<keyword evidence="1" id="KW-1133">Transmembrane helix</keyword>
<dbReference type="OrthoDB" id="3063237at2759"/>
<keyword evidence="3" id="KW-1185">Reference proteome</keyword>
<evidence type="ECO:0008006" key="4">
    <source>
        <dbReference type="Google" id="ProtNLM"/>
    </source>
</evidence>
<reference evidence="2 3" key="1">
    <citation type="journal article" date="2009" name="Nature">
        <title>Evolution of pathogenicity and sexual reproduction in eight Candida genomes.</title>
        <authorList>
            <person name="Butler G."/>
            <person name="Rasmussen M.D."/>
            <person name="Lin M.F."/>
            <person name="Santos M.A."/>
            <person name="Sakthikumar S."/>
            <person name="Munro C.A."/>
            <person name="Rheinbay E."/>
            <person name="Grabherr M."/>
            <person name="Forche A."/>
            <person name="Reedy J.L."/>
            <person name="Agrafioti I."/>
            <person name="Arnaud M.B."/>
            <person name="Bates S."/>
            <person name="Brown A.J."/>
            <person name="Brunke S."/>
            <person name="Costanzo M.C."/>
            <person name="Fitzpatrick D.A."/>
            <person name="de Groot P.W."/>
            <person name="Harris D."/>
            <person name="Hoyer L.L."/>
            <person name="Hube B."/>
            <person name="Klis F.M."/>
            <person name="Kodira C."/>
            <person name="Lennard N."/>
            <person name="Logue M.E."/>
            <person name="Martin R."/>
            <person name="Neiman A.M."/>
            <person name="Nikolaou E."/>
            <person name="Quail M.A."/>
            <person name="Quinn J."/>
            <person name="Santos M.C."/>
            <person name="Schmitzberger F.F."/>
            <person name="Sherlock G."/>
            <person name="Shah P."/>
            <person name="Silverstein K.A."/>
            <person name="Skrzypek M.S."/>
            <person name="Soll D."/>
            <person name="Staggs R."/>
            <person name="Stansfield I."/>
            <person name="Stumpf M.P."/>
            <person name="Sudbery P.E."/>
            <person name="Srikantha T."/>
            <person name="Zeng Q."/>
            <person name="Berman J."/>
            <person name="Berriman M."/>
            <person name="Heitman J."/>
            <person name="Gow N.A."/>
            <person name="Lorenz M.C."/>
            <person name="Birren B.W."/>
            <person name="Kellis M."/>
            <person name="Cuomo C.A."/>
        </authorList>
    </citation>
    <scope>NUCLEOTIDE SEQUENCE [LARGE SCALE GENOMIC DNA]</scope>
    <source>
        <strain evidence="3">ATCC 6260 / CBS 566 / DSM 6381 / JCM 1539 / NBRC 10279 / NRRL Y-324</strain>
    </source>
</reference>
<dbReference type="VEuPathDB" id="FungiDB:PGUG_05075"/>
<dbReference type="InParanoid" id="A5DP74"/>
<evidence type="ECO:0000313" key="3">
    <source>
        <dbReference type="Proteomes" id="UP000001997"/>
    </source>
</evidence>
<dbReference type="eggNOG" id="ENOG502S4UD">
    <property type="taxonomic scope" value="Eukaryota"/>
</dbReference>
<dbReference type="STRING" id="294746.A5DP74"/>
<dbReference type="OMA" id="QENSMID"/>
<proteinExistence type="predicted"/>
<evidence type="ECO:0000313" key="2">
    <source>
        <dbReference type="EMBL" id="EDK40977.2"/>
    </source>
</evidence>
<protein>
    <recommendedName>
        <fullName evidence="4">t-SNARE coiled-coil homology domain-containing protein</fullName>
    </recommendedName>
</protein>
<evidence type="ECO:0000256" key="1">
    <source>
        <dbReference type="SAM" id="Phobius"/>
    </source>
</evidence>
<keyword evidence="1" id="KW-0472">Membrane</keyword>
<dbReference type="EMBL" id="CH408160">
    <property type="protein sequence ID" value="EDK40977.2"/>
    <property type="molecule type" value="Genomic_DNA"/>
</dbReference>
<keyword evidence="1" id="KW-0812">Transmembrane</keyword>
<dbReference type="KEGG" id="pgu:PGUG_05075"/>
<dbReference type="FunCoup" id="A5DP74">
    <property type="interactions" value="97"/>
</dbReference>
<dbReference type="RefSeq" id="XP_001483120.2">
    <property type="nucleotide sequence ID" value="XM_001483070.1"/>
</dbReference>
<name>A5DP74_PICGU</name>
<gene>
    <name evidence="2" type="ORF">PGUG_05075</name>
</gene>
<dbReference type="Proteomes" id="UP000001997">
    <property type="component" value="Unassembled WGS sequence"/>
</dbReference>
<sequence>MYSAREQQNNQRFDELAQTLHQFRNTVDNDIHGSIQQENSMIDMLGDNFSQLMTSVKRTSGDLRNVMTRNASLTRVVITILIAFVVIWTLYKLL</sequence>
<accession>A5DP74</accession>
<dbReference type="GeneID" id="5124996"/>